<evidence type="ECO:0000259" key="4">
    <source>
        <dbReference type="PROSITE" id="PS51063"/>
    </source>
</evidence>
<gene>
    <name evidence="5" type="ORF">AFCDBAGC_3878</name>
</gene>
<dbReference type="InterPro" id="IPR050397">
    <property type="entry name" value="Env_Response_Regulators"/>
</dbReference>
<comment type="caution">
    <text evidence="5">The sequence shown here is derived from an EMBL/GenBank/DDBJ whole genome shotgun (WGS) entry which is preliminary data.</text>
</comment>
<dbReference type="Proteomes" id="UP001055117">
    <property type="component" value="Unassembled WGS sequence"/>
</dbReference>
<dbReference type="PROSITE" id="PS51063">
    <property type="entry name" value="HTH_CRP_2"/>
    <property type="match status" value="1"/>
</dbReference>
<keyword evidence="2" id="KW-0238">DNA-binding</keyword>
<proteinExistence type="predicted"/>
<dbReference type="RefSeq" id="WP_238272772.1">
    <property type="nucleotide sequence ID" value="NZ_BPQG01000062.1"/>
</dbReference>
<protein>
    <recommendedName>
        <fullName evidence="4">HTH crp-type domain-containing protein</fullName>
    </recommendedName>
</protein>
<keyword evidence="3" id="KW-0804">Transcription</keyword>
<keyword evidence="6" id="KW-1185">Reference proteome</keyword>
<dbReference type="InterPro" id="IPR018490">
    <property type="entry name" value="cNMP-bd_dom_sf"/>
</dbReference>
<keyword evidence="1" id="KW-0805">Transcription regulation</keyword>
<evidence type="ECO:0000256" key="2">
    <source>
        <dbReference type="ARBA" id="ARBA00023125"/>
    </source>
</evidence>
<evidence type="ECO:0000256" key="3">
    <source>
        <dbReference type="ARBA" id="ARBA00023163"/>
    </source>
</evidence>
<dbReference type="EMBL" id="BPQG01000062">
    <property type="protein sequence ID" value="GJD45998.1"/>
    <property type="molecule type" value="Genomic_DNA"/>
</dbReference>
<evidence type="ECO:0000256" key="1">
    <source>
        <dbReference type="ARBA" id="ARBA00023015"/>
    </source>
</evidence>
<dbReference type="InterPro" id="IPR036390">
    <property type="entry name" value="WH_DNA-bd_sf"/>
</dbReference>
<dbReference type="SUPFAM" id="SSF51206">
    <property type="entry name" value="cAMP-binding domain-like"/>
    <property type="match status" value="1"/>
</dbReference>
<feature type="domain" description="HTH crp-type" evidence="4">
    <location>
        <begin position="149"/>
        <end position="215"/>
    </location>
</feature>
<dbReference type="PANTHER" id="PTHR24567">
    <property type="entry name" value="CRP FAMILY TRANSCRIPTIONAL REGULATORY PROTEIN"/>
    <property type="match status" value="1"/>
</dbReference>
<dbReference type="Pfam" id="PF13545">
    <property type="entry name" value="HTH_Crp_2"/>
    <property type="match status" value="1"/>
</dbReference>
<sequence>MAVTAAPSFGRNLLLRALQPADRALIAPYAEPVEFVRGDVVFGSGDPVSHVTFPCDHTVVTLAITMLDGRMAETATVGWEGAVGGVVSQGYLPAFSRAVVQIGGPALRVEAGRLQAAKQASRTLRNLFTRYSDCLIAQLLQSVACNALHPIEQRAAKWLLTLHDRLSTDVLPITQDVLAEMLGVRRTYLSGVLRGLHDRGMIAVARGRITIRDRAALERAACECHDRVRRHFEDVLGAVYRDDGTLVAVDLAAAGAAGSAAQGGSASREKAA</sequence>
<evidence type="ECO:0000313" key="5">
    <source>
        <dbReference type="EMBL" id="GJD45998.1"/>
    </source>
</evidence>
<evidence type="ECO:0000313" key="6">
    <source>
        <dbReference type="Proteomes" id="UP001055117"/>
    </source>
</evidence>
<accession>A0ABQ4QLC1</accession>
<reference evidence="5 6" key="1">
    <citation type="journal article" date="2021" name="Front. Microbiol.">
        <title>Comprehensive Comparative Genomics and Phenotyping of Methylobacterium Species.</title>
        <authorList>
            <person name="Alessa O."/>
            <person name="Ogura Y."/>
            <person name="Fujitani Y."/>
            <person name="Takami H."/>
            <person name="Hayashi T."/>
            <person name="Sahin N."/>
            <person name="Tani A."/>
        </authorList>
    </citation>
    <scope>NUCLEOTIDE SEQUENCE [LARGE SCALE GENOMIC DNA]</scope>
    <source>
        <strain evidence="5 6">DSM 23679</strain>
    </source>
</reference>
<dbReference type="PANTHER" id="PTHR24567:SF74">
    <property type="entry name" value="HTH-TYPE TRANSCRIPTIONAL REGULATOR ARCR"/>
    <property type="match status" value="1"/>
</dbReference>
<dbReference type="InterPro" id="IPR012318">
    <property type="entry name" value="HTH_CRP"/>
</dbReference>
<dbReference type="SUPFAM" id="SSF46785">
    <property type="entry name" value="Winged helix' DNA-binding domain"/>
    <property type="match status" value="1"/>
</dbReference>
<dbReference type="InterPro" id="IPR014710">
    <property type="entry name" value="RmlC-like_jellyroll"/>
</dbReference>
<name>A0ABQ4QLC1_9HYPH</name>
<dbReference type="Gene3D" id="2.60.120.10">
    <property type="entry name" value="Jelly Rolls"/>
    <property type="match status" value="1"/>
</dbReference>
<organism evidence="5 6">
    <name type="scientific">Methylobacterium cerastii</name>
    <dbReference type="NCBI Taxonomy" id="932741"/>
    <lineage>
        <taxon>Bacteria</taxon>
        <taxon>Pseudomonadati</taxon>
        <taxon>Pseudomonadota</taxon>
        <taxon>Alphaproteobacteria</taxon>
        <taxon>Hyphomicrobiales</taxon>
        <taxon>Methylobacteriaceae</taxon>
        <taxon>Methylobacterium</taxon>
    </lineage>
</organism>